<dbReference type="Proteomes" id="UP000053369">
    <property type="component" value="Unassembled WGS sequence"/>
</dbReference>
<evidence type="ECO:0000313" key="2">
    <source>
        <dbReference type="Proteomes" id="UP000053369"/>
    </source>
</evidence>
<name>A0A091RC20_9AVES</name>
<keyword evidence="2" id="KW-1185">Reference proteome</keyword>
<dbReference type="EMBL" id="KK813294">
    <property type="protein sequence ID" value="KFQ37061.1"/>
    <property type="molecule type" value="Genomic_DNA"/>
</dbReference>
<protein>
    <submittedName>
        <fullName evidence="1">Uncharacterized protein</fullName>
    </submittedName>
</protein>
<evidence type="ECO:0000313" key="1">
    <source>
        <dbReference type="EMBL" id="KFQ37061.1"/>
    </source>
</evidence>
<accession>A0A091RC20</accession>
<dbReference type="AlphaFoldDB" id="A0A091RC20"/>
<feature type="non-terminal residue" evidence="1">
    <location>
        <position position="1"/>
    </location>
</feature>
<proteinExistence type="predicted"/>
<gene>
    <name evidence="1" type="ORF">N332_13847</name>
</gene>
<sequence length="52" mass="6323">KLEHRRFHVNMRKNFATVRVTEHWNRLPREVVESPSLETFKTRLDAFLCDLV</sequence>
<reference evidence="1 2" key="1">
    <citation type="submission" date="2014-04" db="EMBL/GenBank/DDBJ databases">
        <title>Genome evolution of avian class.</title>
        <authorList>
            <person name="Zhang G."/>
            <person name="Li C."/>
        </authorList>
    </citation>
    <scope>NUCLEOTIDE SEQUENCE [LARGE SCALE GENOMIC DNA]</scope>
    <source>
        <strain evidence="1">BGI_N332</strain>
    </source>
</reference>
<organism evidence="1 2">
    <name type="scientific">Mesitornis unicolor</name>
    <name type="common">brown roatelo</name>
    <dbReference type="NCBI Taxonomy" id="54374"/>
    <lineage>
        <taxon>Eukaryota</taxon>
        <taxon>Metazoa</taxon>
        <taxon>Chordata</taxon>
        <taxon>Craniata</taxon>
        <taxon>Vertebrata</taxon>
        <taxon>Euteleostomi</taxon>
        <taxon>Archelosauria</taxon>
        <taxon>Archosauria</taxon>
        <taxon>Dinosauria</taxon>
        <taxon>Saurischia</taxon>
        <taxon>Theropoda</taxon>
        <taxon>Coelurosauria</taxon>
        <taxon>Aves</taxon>
        <taxon>Neognathae</taxon>
        <taxon>Neoaves</taxon>
        <taxon>Columbimorphae</taxon>
        <taxon>Mesitornithiformes</taxon>
        <taxon>Mesitornithidae</taxon>
        <taxon>Mesitornis</taxon>
    </lineage>
</organism>
<feature type="non-terminal residue" evidence="1">
    <location>
        <position position="52"/>
    </location>
</feature>